<keyword evidence="4" id="KW-1185">Reference proteome</keyword>
<protein>
    <recommendedName>
        <fullName evidence="2">Glycosyltransferase 2-like domain-containing protein</fullName>
    </recommendedName>
</protein>
<reference evidence="3" key="1">
    <citation type="journal article" date="2014" name="Int. J. Syst. Evol. Microbiol.">
        <title>Complete genome sequence of Corynebacterium casei LMG S-19264T (=DSM 44701T), isolated from a smear-ripened cheese.</title>
        <authorList>
            <consortium name="US DOE Joint Genome Institute (JGI-PGF)"/>
            <person name="Walter F."/>
            <person name="Albersmeier A."/>
            <person name="Kalinowski J."/>
            <person name="Ruckert C."/>
        </authorList>
    </citation>
    <scope>NUCLEOTIDE SEQUENCE</scope>
    <source>
        <strain evidence="3">CGMCC 1.15454</strain>
    </source>
</reference>
<evidence type="ECO:0000313" key="3">
    <source>
        <dbReference type="EMBL" id="GGB49114.1"/>
    </source>
</evidence>
<dbReference type="AlphaFoldDB" id="A0A9W5TYW0"/>
<dbReference type="Pfam" id="PF00535">
    <property type="entry name" value="Glycos_transf_2"/>
    <property type="match status" value="1"/>
</dbReference>
<dbReference type="PANTHER" id="PTHR43685:SF11">
    <property type="entry name" value="GLYCOSYLTRANSFERASE TAGX-RELATED"/>
    <property type="match status" value="1"/>
</dbReference>
<feature type="domain" description="Glycosyltransferase 2-like" evidence="2">
    <location>
        <begin position="201"/>
        <end position="309"/>
    </location>
</feature>
<gene>
    <name evidence="3" type="ORF">GCM10011409_28390</name>
</gene>
<dbReference type="Proteomes" id="UP000621492">
    <property type="component" value="Unassembled WGS sequence"/>
</dbReference>
<reference evidence="3" key="2">
    <citation type="submission" date="2020-09" db="EMBL/GenBank/DDBJ databases">
        <authorList>
            <person name="Sun Q."/>
            <person name="Zhou Y."/>
        </authorList>
    </citation>
    <scope>NUCLEOTIDE SEQUENCE</scope>
    <source>
        <strain evidence="3">CGMCC 1.15454</strain>
    </source>
</reference>
<dbReference type="PANTHER" id="PTHR43685">
    <property type="entry name" value="GLYCOSYLTRANSFERASE"/>
    <property type="match status" value="1"/>
</dbReference>
<dbReference type="InterPro" id="IPR050834">
    <property type="entry name" value="Glycosyltransf_2"/>
</dbReference>
<organism evidence="3 4">
    <name type="scientific">Lentibacillus populi</name>
    <dbReference type="NCBI Taxonomy" id="1827502"/>
    <lineage>
        <taxon>Bacteria</taxon>
        <taxon>Bacillati</taxon>
        <taxon>Bacillota</taxon>
        <taxon>Bacilli</taxon>
        <taxon>Bacillales</taxon>
        <taxon>Bacillaceae</taxon>
        <taxon>Lentibacillus</taxon>
    </lineage>
</organism>
<evidence type="ECO:0000313" key="4">
    <source>
        <dbReference type="Proteomes" id="UP000621492"/>
    </source>
</evidence>
<dbReference type="SUPFAM" id="SSF53448">
    <property type="entry name" value="Nucleotide-diphospho-sugar transferases"/>
    <property type="match status" value="1"/>
</dbReference>
<dbReference type="EMBL" id="BMJD01000024">
    <property type="protein sequence ID" value="GGB49114.1"/>
    <property type="molecule type" value="Genomic_DNA"/>
</dbReference>
<dbReference type="CDD" id="cd00761">
    <property type="entry name" value="Glyco_tranf_GTA_type"/>
    <property type="match status" value="1"/>
</dbReference>
<proteinExistence type="inferred from homology"/>
<dbReference type="RefSeq" id="WP_188725403.1">
    <property type="nucleotide sequence ID" value="NZ_BMJD01000024.1"/>
</dbReference>
<comment type="caution">
    <text evidence="3">The sequence shown here is derived from an EMBL/GenBank/DDBJ whole genome shotgun (WGS) entry which is preliminary data.</text>
</comment>
<comment type="similarity">
    <text evidence="1">Belongs to the glycosyltransferase 2 family.</text>
</comment>
<accession>A0A9W5TYW0</accession>
<dbReference type="Gene3D" id="3.90.550.10">
    <property type="entry name" value="Spore Coat Polysaccharide Biosynthesis Protein SpsA, Chain A"/>
    <property type="match status" value="1"/>
</dbReference>
<evidence type="ECO:0000256" key="1">
    <source>
        <dbReference type="ARBA" id="ARBA00006739"/>
    </source>
</evidence>
<dbReference type="InterPro" id="IPR029044">
    <property type="entry name" value="Nucleotide-diphossugar_trans"/>
</dbReference>
<name>A0A9W5TYW0_9BACI</name>
<evidence type="ECO:0000259" key="2">
    <source>
        <dbReference type="Pfam" id="PF00535"/>
    </source>
</evidence>
<dbReference type="InterPro" id="IPR001173">
    <property type="entry name" value="Glyco_trans_2-like"/>
</dbReference>
<sequence length="427" mass="49044">MKDITAILVQYTDQALLQKALVSLKEIRSRLESIIIVQAQNSSFQNQQNWFEQVQLVTIKNNDLGETLNTVIDGVTSPYVLFLHDSDYLTANINDGSLHIPNKKAILATLHCHRNIVTHWPLLVPTVLLKQERFMSSYQLPFKEALLPAWLSKMDTAFIIKKEGIIKQARKNNAANTIEKQQFIQKYQQQKIKTDHPAITVLLANYNMRKYVETAIASCFMQSEQPQQVLVMDDGSTDNSLEQLKRWDNGKQVLVFRKTNEGKARALNDLLPHVTSDFILELDADDWLDPDAISVIKQNLSDLPNDVSVLYGNLRRWKQLKNEVDVLFKGVAKGKAVNGLNDLLGYRFPLGPRIYRTSFLQKAGGFPVITFENGRLYEDVSVLCRLIKDSRFSYRDFTVYNIREHQESITKINNKKWNDFIKLVSID</sequence>